<dbReference type="InterPro" id="IPR003439">
    <property type="entry name" value="ABC_transporter-like_ATP-bd"/>
</dbReference>
<keyword evidence="6" id="KW-1185">Reference proteome</keyword>
<name>A0A7W5A4U1_9ACTN</name>
<dbReference type="InterPro" id="IPR027417">
    <property type="entry name" value="P-loop_NTPase"/>
</dbReference>
<dbReference type="CDD" id="cd03293">
    <property type="entry name" value="ABC_NrtD_SsuB_transporters"/>
    <property type="match status" value="1"/>
</dbReference>
<dbReference type="PANTHER" id="PTHR42788:SF13">
    <property type="entry name" value="ALIPHATIC SULFONATES IMPORT ATP-BINDING PROTEIN SSUB"/>
    <property type="match status" value="1"/>
</dbReference>
<keyword evidence="2" id="KW-0547">Nucleotide-binding</keyword>
<evidence type="ECO:0000313" key="6">
    <source>
        <dbReference type="Proteomes" id="UP000577707"/>
    </source>
</evidence>
<organism evidence="5 6">
    <name type="scientific">Nocardioides albus</name>
    <dbReference type="NCBI Taxonomy" id="1841"/>
    <lineage>
        <taxon>Bacteria</taxon>
        <taxon>Bacillati</taxon>
        <taxon>Actinomycetota</taxon>
        <taxon>Actinomycetes</taxon>
        <taxon>Propionibacteriales</taxon>
        <taxon>Nocardioidaceae</taxon>
        <taxon>Nocardioides</taxon>
    </lineage>
</organism>
<dbReference type="GO" id="GO:0005524">
    <property type="term" value="F:ATP binding"/>
    <property type="evidence" value="ECO:0007669"/>
    <property type="project" value="UniProtKB-KW"/>
</dbReference>
<reference evidence="5 6" key="1">
    <citation type="submission" date="2020-08" db="EMBL/GenBank/DDBJ databases">
        <title>Genomic Encyclopedia of Type Strains, Phase III (KMG-III): the genomes of soil and plant-associated and newly described type strains.</title>
        <authorList>
            <person name="Whitman W."/>
        </authorList>
    </citation>
    <scope>NUCLEOTIDE SEQUENCE [LARGE SCALE GENOMIC DNA]</scope>
    <source>
        <strain evidence="5 6">CECT 3302</strain>
    </source>
</reference>
<comment type="caution">
    <text evidence="5">The sequence shown here is derived from an EMBL/GenBank/DDBJ whole genome shotgun (WGS) entry which is preliminary data.</text>
</comment>
<dbReference type="GO" id="GO:0016887">
    <property type="term" value="F:ATP hydrolysis activity"/>
    <property type="evidence" value="ECO:0007669"/>
    <property type="project" value="InterPro"/>
</dbReference>
<dbReference type="SMART" id="SM00382">
    <property type="entry name" value="AAA"/>
    <property type="match status" value="1"/>
</dbReference>
<evidence type="ECO:0000256" key="2">
    <source>
        <dbReference type="ARBA" id="ARBA00022741"/>
    </source>
</evidence>
<accession>A0A7W5A4U1</accession>
<dbReference type="Gene3D" id="3.40.50.300">
    <property type="entry name" value="P-loop containing nucleotide triphosphate hydrolases"/>
    <property type="match status" value="1"/>
</dbReference>
<dbReference type="PROSITE" id="PS50893">
    <property type="entry name" value="ABC_TRANSPORTER_2"/>
    <property type="match status" value="1"/>
</dbReference>
<dbReference type="InterPro" id="IPR050166">
    <property type="entry name" value="ABC_transporter_ATP-bind"/>
</dbReference>
<dbReference type="PROSITE" id="PS00211">
    <property type="entry name" value="ABC_TRANSPORTER_1"/>
    <property type="match status" value="1"/>
</dbReference>
<dbReference type="InterPro" id="IPR017871">
    <property type="entry name" value="ABC_transporter-like_CS"/>
</dbReference>
<dbReference type="InterPro" id="IPR003593">
    <property type="entry name" value="AAA+_ATPase"/>
</dbReference>
<proteinExistence type="predicted"/>
<dbReference type="RefSeq" id="WP_183545732.1">
    <property type="nucleotide sequence ID" value="NZ_BMQT01000007.1"/>
</dbReference>
<dbReference type="AlphaFoldDB" id="A0A7W5A4U1"/>
<dbReference type="EMBL" id="JACHXG010000005">
    <property type="protein sequence ID" value="MBB3089713.1"/>
    <property type="molecule type" value="Genomic_DNA"/>
</dbReference>
<protein>
    <submittedName>
        <fullName evidence="5">NitT/TauT family transport system ATP-binding protein</fullName>
    </submittedName>
</protein>
<dbReference type="Proteomes" id="UP000577707">
    <property type="component" value="Unassembled WGS sequence"/>
</dbReference>
<dbReference type="PANTHER" id="PTHR42788">
    <property type="entry name" value="TAURINE IMPORT ATP-BINDING PROTEIN-RELATED"/>
    <property type="match status" value="1"/>
</dbReference>
<evidence type="ECO:0000259" key="4">
    <source>
        <dbReference type="PROSITE" id="PS50893"/>
    </source>
</evidence>
<sequence>MNQSPPVSAVRIAGLQQTFVVDGVSRHVLDGIDLEIRTGETVCVVGHSGTGKSTLLRCVAGLHRPSGGEVAVAGRAVAGPPEGLAVVFQDYGRSLMPWLRIRENVTLPLRRTLSRQDRNARATEALAAVGLEGVERLYPWQVSGGMQQRVAIARALAYRPQVLLMDEPFASVDAQTRSDLEDLVVRIAAESGLTLMVVTHDIDEAVYLGNRVVVLAGKPARIAADLEVDLPSGRDQLTTKADPEFLRLRGEVMSLIRRETASIAERVSA</sequence>
<gene>
    <name evidence="5" type="ORF">FHS12_002662</name>
</gene>
<feature type="domain" description="ABC transporter" evidence="4">
    <location>
        <begin position="10"/>
        <end position="242"/>
    </location>
</feature>
<evidence type="ECO:0000313" key="5">
    <source>
        <dbReference type="EMBL" id="MBB3089713.1"/>
    </source>
</evidence>
<dbReference type="SUPFAM" id="SSF52540">
    <property type="entry name" value="P-loop containing nucleoside triphosphate hydrolases"/>
    <property type="match status" value="1"/>
</dbReference>
<keyword evidence="1" id="KW-0813">Transport</keyword>
<dbReference type="Pfam" id="PF00005">
    <property type="entry name" value="ABC_tran"/>
    <property type="match status" value="1"/>
</dbReference>
<keyword evidence="3 5" id="KW-0067">ATP-binding</keyword>
<evidence type="ECO:0000256" key="1">
    <source>
        <dbReference type="ARBA" id="ARBA00022448"/>
    </source>
</evidence>
<evidence type="ECO:0000256" key="3">
    <source>
        <dbReference type="ARBA" id="ARBA00022840"/>
    </source>
</evidence>